<comment type="caution">
    <text evidence="2">The sequence shown here is derived from an EMBL/GenBank/DDBJ whole genome shotgun (WGS) entry which is preliminary data.</text>
</comment>
<dbReference type="EMBL" id="JACHIN010000004">
    <property type="protein sequence ID" value="MBB5077788.1"/>
    <property type="molecule type" value="Genomic_DNA"/>
</dbReference>
<protein>
    <submittedName>
        <fullName evidence="2">Ca2+-binding RTX toxin-like protein</fullName>
    </submittedName>
</protein>
<dbReference type="AlphaFoldDB" id="A0A7W8A1H6"/>
<dbReference type="SUPFAM" id="SSF51120">
    <property type="entry name" value="beta-Roll"/>
    <property type="match status" value="1"/>
</dbReference>
<keyword evidence="1" id="KW-0732">Signal</keyword>
<evidence type="ECO:0000313" key="3">
    <source>
        <dbReference type="Proteomes" id="UP000568380"/>
    </source>
</evidence>
<dbReference type="Gene3D" id="2.150.10.10">
    <property type="entry name" value="Serralysin-like metalloprotease, C-terminal"/>
    <property type="match status" value="1"/>
</dbReference>
<reference evidence="2 3" key="1">
    <citation type="submission" date="2020-08" db="EMBL/GenBank/DDBJ databases">
        <title>Genomic Encyclopedia of Type Strains, Phase IV (KMG-IV): sequencing the most valuable type-strain genomes for metagenomic binning, comparative biology and taxonomic classification.</title>
        <authorList>
            <person name="Goeker M."/>
        </authorList>
    </citation>
    <scope>NUCLEOTIDE SEQUENCE [LARGE SCALE GENOMIC DNA]</scope>
    <source>
        <strain evidence="2 3">DSM 45385</strain>
    </source>
</reference>
<organism evidence="2 3">
    <name type="scientific">Nonomuraea endophytica</name>
    <dbReference type="NCBI Taxonomy" id="714136"/>
    <lineage>
        <taxon>Bacteria</taxon>
        <taxon>Bacillati</taxon>
        <taxon>Actinomycetota</taxon>
        <taxon>Actinomycetes</taxon>
        <taxon>Streptosporangiales</taxon>
        <taxon>Streptosporangiaceae</taxon>
        <taxon>Nonomuraea</taxon>
    </lineage>
</organism>
<evidence type="ECO:0000256" key="1">
    <source>
        <dbReference type="SAM" id="SignalP"/>
    </source>
</evidence>
<dbReference type="InterPro" id="IPR011049">
    <property type="entry name" value="Serralysin-like_metalloprot_C"/>
</dbReference>
<dbReference type="GO" id="GO:0005509">
    <property type="term" value="F:calcium ion binding"/>
    <property type="evidence" value="ECO:0007669"/>
    <property type="project" value="InterPro"/>
</dbReference>
<dbReference type="Pfam" id="PF00353">
    <property type="entry name" value="HemolysinCabind"/>
    <property type="match status" value="1"/>
</dbReference>
<dbReference type="RefSeq" id="WP_184961982.1">
    <property type="nucleotide sequence ID" value="NZ_JACHIN010000004.1"/>
</dbReference>
<dbReference type="Proteomes" id="UP000568380">
    <property type="component" value="Unassembled WGS sequence"/>
</dbReference>
<feature type="chain" id="PRO_5030764784" evidence="1">
    <location>
        <begin position="28"/>
        <end position="180"/>
    </location>
</feature>
<sequence>MRLKRALTTGALLALPLMAVFASPAMAATSVSGVGGQLTINSGNVGDEINISLEGGFLVVRNFKDTMNTPSFNCQRLDSRTVRCPSAGITKIQVQTQGGADVVRNTTALPARAFLGPEGDQYSGGSARDFVNGDEGNDLIDGNGGSDILIGDSGGFDQVFGGAGIDLCDAEAENSCEQEA</sequence>
<name>A0A7W8A1H6_9ACTN</name>
<dbReference type="InterPro" id="IPR001343">
    <property type="entry name" value="Hemolysn_Ca-bd"/>
</dbReference>
<keyword evidence="3" id="KW-1185">Reference proteome</keyword>
<accession>A0A7W8A1H6</accession>
<proteinExistence type="predicted"/>
<feature type="signal peptide" evidence="1">
    <location>
        <begin position="1"/>
        <end position="27"/>
    </location>
</feature>
<gene>
    <name evidence="2" type="ORF">HNR40_003263</name>
</gene>
<evidence type="ECO:0000313" key="2">
    <source>
        <dbReference type="EMBL" id="MBB5077788.1"/>
    </source>
</evidence>